<evidence type="ECO:0000313" key="1">
    <source>
        <dbReference type="EMBL" id="EKO25356.1"/>
    </source>
</evidence>
<dbReference type="CDD" id="cd01040">
    <property type="entry name" value="Mb-like"/>
    <property type="match status" value="1"/>
</dbReference>
<proteinExistence type="predicted"/>
<dbReference type="InterPro" id="IPR044399">
    <property type="entry name" value="Mb-like_M"/>
</dbReference>
<comment type="caution">
    <text evidence="1">The sequence shown here is derived from an EMBL/GenBank/DDBJ whole genome shotgun (WGS) entry which is preliminary data.</text>
</comment>
<dbReference type="InterPro" id="IPR009050">
    <property type="entry name" value="Globin-like_sf"/>
</dbReference>
<dbReference type="EMBL" id="AHNQ02000025">
    <property type="protein sequence ID" value="EKO25356.1"/>
    <property type="molecule type" value="Genomic_DNA"/>
</dbReference>
<dbReference type="InterPro" id="IPR012292">
    <property type="entry name" value="Globin/Proto"/>
</dbReference>
<dbReference type="Proteomes" id="UP000006324">
    <property type="component" value="Unassembled WGS sequence"/>
</dbReference>
<protein>
    <recommendedName>
        <fullName evidence="3">Globin</fullName>
    </recommendedName>
</protein>
<dbReference type="SUPFAM" id="SSF46458">
    <property type="entry name" value="Globin-like"/>
    <property type="match status" value="1"/>
</dbReference>
<evidence type="ECO:0008006" key="3">
    <source>
        <dbReference type="Google" id="ProtNLM"/>
    </source>
</evidence>
<name>A0A0F6HAQ3_LEPIR</name>
<gene>
    <name evidence="1" type="ORF">LEP1GSC104_3681</name>
</gene>
<dbReference type="AlphaFoldDB" id="A0A0F6HAQ3"/>
<dbReference type="GO" id="GO:0019825">
    <property type="term" value="F:oxygen binding"/>
    <property type="evidence" value="ECO:0007669"/>
    <property type="project" value="InterPro"/>
</dbReference>
<dbReference type="RefSeq" id="WP_001026804.1">
    <property type="nucleotide sequence ID" value="NZ_AHNQ02000025.1"/>
</dbReference>
<accession>A0A0F6HAQ3</accession>
<dbReference type="Gene3D" id="1.10.490.10">
    <property type="entry name" value="Globins"/>
    <property type="match status" value="1"/>
</dbReference>
<dbReference type="GO" id="GO:0020037">
    <property type="term" value="F:heme binding"/>
    <property type="evidence" value="ECO:0007669"/>
    <property type="project" value="InterPro"/>
</dbReference>
<sequence length="139" mass="16576">MNISENQIRNLNESLDIVNLDRIKFAELFFIYLKENHTKYENIFSRIQLEDVKHFMNSARNISLSSVQYSQLEKAIQNFGTECIKICNQAEEIPILEKAWLFALEEWLGPWYSHEVEKSWQEVFKMIYTSSENNLQISF</sequence>
<reference evidence="1 2" key="1">
    <citation type="submission" date="2012-09" db="EMBL/GenBank/DDBJ databases">
        <authorList>
            <person name="Harkins D.M."/>
            <person name="Durkin A.S."/>
            <person name="Brinkac L.M."/>
            <person name="Selengut J.D."/>
            <person name="Sanka R."/>
            <person name="DePew J."/>
            <person name="Purushe J."/>
            <person name="Chanthongthip A."/>
            <person name="Lattana O."/>
            <person name="Phetsouvanh R."/>
            <person name="Newton P.N."/>
            <person name="Vinetz J.M."/>
            <person name="Sutton G.G."/>
            <person name="Nelson W.C."/>
            <person name="Fouts D.E."/>
        </authorList>
    </citation>
    <scope>NUCLEOTIDE SEQUENCE [LARGE SCALE GENOMIC DNA]</scope>
    <source>
        <strain evidence="1 2">UI 12621</strain>
    </source>
</reference>
<organism evidence="1 2">
    <name type="scientific">Leptospira interrogans str. UI 12621</name>
    <dbReference type="NCBI Taxonomy" id="1049937"/>
    <lineage>
        <taxon>Bacteria</taxon>
        <taxon>Pseudomonadati</taxon>
        <taxon>Spirochaetota</taxon>
        <taxon>Spirochaetia</taxon>
        <taxon>Leptospirales</taxon>
        <taxon>Leptospiraceae</taxon>
        <taxon>Leptospira</taxon>
    </lineage>
</organism>
<evidence type="ECO:0000313" key="2">
    <source>
        <dbReference type="Proteomes" id="UP000006324"/>
    </source>
</evidence>